<evidence type="ECO:0000259" key="6">
    <source>
        <dbReference type="Pfam" id="PF02826"/>
    </source>
</evidence>
<sequence>MKKKVCITNQIPEIGIRLLKEKYHVEICQKGAVDETFLSQIRNCDAIVSLLSDKIDENIFSVAPKLKIVANYAVGYNNIDLNAAKKYKIMVTNTPGVLTHATAEIAFALMISLTRRIIEADKLTRAGHFTGWEPMLLLGDELNGKTMGIVGMGRIGQSMAIKCRAFGMNIIYHNRTPLDENTEKALEAAYCSFDELLQQSDVISLHTPSTRETFHLINEAAFKKMKTGVYLINTSRGEVIDEAALVSALRSGKVKGAGLDVYEFEPEITHELFSMENVILLPHIGSATTEARNKMSEMVARNVIAALEGKNPENLVPELEADG</sequence>
<accession>A0A975BWN2</accession>
<reference evidence="7" key="1">
    <citation type="journal article" date="2021" name="Microb. Physiol.">
        <title>Proteogenomic Insights into the Physiology of Marine, Sulfate-Reducing, Filamentous Desulfonema limicola and Desulfonema magnum.</title>
        <authorList>
            <person name="Schnaars V."/>
            <person name="Wohlbrand L."/>
            <person name="Scheve S."/>
            <person name="Hinrichs C."/>
            <person name="Reinhardt R."/>
            <person name="Rabus R."/>
        </authorList>
    </citation>
    <scope>NUCLEOTIDE SEQUENCE</scope>
    <source>
        <strain evidence="7">4be13</strain>
    </source>
</reference>
<dbReference type="GO" id="GO:0005829">
    <property type="term" value="C:cytosol"/>
    <property type="evidence" value="ECO:0007669"/>
    <property type="project" value="TreeGrafter"/>
</dbReference>
<dbReference type="InterPro" id="IPR029753">
    <property type="entry name" value="D-isomer_DH_CS"/>
</dbReference>
<dbReference type="RefSeq" id="WP_207680189.1">
    <property type="nucleotide sequence ID" value="NZ_CP061800.1"/>
</dbReference>
<gene>
    <name evidence="7" type="primary">gyaR</name>
    <name evidence="7" type="ORF">dnm_091930</name>
</gene>
<organism evidence="7 8">
    <name type="scientific">Desulfonema magnum</name>
    <dbReference type="NCBI Taxonomy" id="45655"/>
    <lineage>
        <taxon>Bacteria</taxon>
        <taxon>Pseudomonadati</taxon>
        <taxon>Thermodesulfobacteriota</taxon>
        <taxon>Desulfobacteria</taxon>
        <taxon>Desulfobacterales</taxon>
        <taxon>Desulfococcaceae</taxon>
        <taxon>Desulfonema</taxon>
    </lineage>
</organism>
<proteinExistence type="inferred from homology"/>
<dbReference type="CDD" id="cd05301">
    <property type="entry name" value="GDH"/>
    <property type="match status" value="1"/>
</dbReference>
<dbReference type="GO" id="GO:0051287">
    <property type="term" value="F:NAD binding"/>
    <property type="evidence" value="ECO:0007669"/>
    <property type="project" value="InterPro"/>
</dbReference>
<dbReference type="FunFam" id="3.40.50.720:FF:000203">
    <property type="entry name" value="D-3-phosphoglycerate dehydrogenase (SerA)"/>
    <property type="match status" value="1"/>
</dbReference>
<dbReference type="EMBL" id="CP061800">
    <property type="protein sequence ID" value="QTA93096.1"/>
    <property type="molecule type" value="Genomic_DNA"/>
</dbReference>
<dbReference type="PROSITE" id="PS00671">
    <property type="entry name" value="D_2_HYDROXYACID_DH_3"/>
    <property type="match status" value="1"/>
</dbReference>
<dbReference type="InterPro" id="IPR050223">
    <property type="entry name" value="D-isomer_2-hydroxyacid_DH"/>
</dbReference>
<dbReference type="GO" id="GO:0016618">
    <property type="term" value="F:hydroxypyruvate reductase [NAD(P)H] activity"/>
    <property type="evidence" value="ECO:0007669"/>
    <property type="project" value="TreeGrafter"/>
</dbReference>
<keyword evidence="8" id="KW-1185">Reference proteome</keyword>
<evidence type="ECO:0000313" key="8">
    <source>
        <dbReference type="Proteomes" id="UP000663722"/>
    </source>
</evidence>
<comment type="similarity">
    <text evidence="1 4">Belongs to the D-isomer specific 2-hydroxyacid dehydrogenase family.</text>
</comment>
<dbReference type="Pfam" id="PF00389">
    <property type="entry name" value="2-Hacid_dh"/>
    <property type="match status" value="1"/>
</dbReference>
<dbReference type="InterPro" id="IPR006140">
    <property type="entry name" value="D-isomer_DH_NAD-bd"/>
</dbReference>
<evidence type="ECO:0000313" key="7">
    <source>
        <dbReference type="EMBL" id="QTA93096.1"/>
    </source>
</evidence>
<dbReference type="PROSITE" id="PS00670">
    <property type="entry name" value="D_2_HYDROXYACID_DH_2"/>
    <property type="match status" value="1"/>
</dbReference>
<dbReference type="PROSITE" id="PS00065">
    <property type="entry name" value="D_2_HYDROXYACID_DH_1"/>
    <property type="match status" value="1"/>
</dbReference>
<dbReference type="InterPro" id="IPR029752">
    <property type="entry name" value="D-isomer_DH_CS1"/>
</dbReference>
<dbReference type="Gene3D" id="3.40.50.720">
    <property type="entry name" value="NAD(P)-binding Rossmann-like Domain"/>
    <property type="match status" value="2"/>
</dbReference>
<dbReference type="PANTHER" id="PTHR10996">
    <property type="entry name" value="2-HYDROXYACID DEHYDROGENASE-RELATED"/>
    <property type="match status" value="1"/>
</dbReference>
<evidence type="ECO:0000256" key="3">
    <source>
        <dbReference type="ARBA" id="ARBA00023027"/>
    </source>
</evidence>
<dbReference type="Pfam" id="PF02826">
    <property type="entry name" value="2-Hacid_dh_C"/>
    <property type="match status" value="1"/>
</dbReference>
<dbReference type="Proteomes" id="UP000663722">
    <property type="component" value="Chromosome"/>
</dbReference>
<keyword evidence="2 4" id="KW-0560">Oxidoreductase</keyword>
<dbReference type="KEGG" id="dmm:dnm_091930"/>
<dbReference type="InterPro" id="IPR036291">
    <property type="entry name" value="NAD(P)-bd_dom_sf"/>
</dbReference>
<dbReference type="SUPFAM" id="SSF51735">
    <property type="entry name" value="NAD(P)-binding Rossmann-fold domains"/>
    <property type="match status" value="1"/>
</dbReference>
<feature type="domain" description="D-isomer specific 2-hydroxyacid dehydrogenase NAD-binding" evidence="6">
    <location>
        <begin position="107"/>
        <end position="285"/>
    </location>
</feature>
<evidence type="ECO:0000256" key="4">
    <source>
        <dbReference type="RuleBase" id="RU003719"/>
    </source>
</evidence>
<keyword evidence="3" id="KW-0520">NAD</keyword>
<name>A0A975BWN2_9BACT</name>
<evidence type="ECO:0000256" key="2">
    <source>
        <dbReference type="ARBA" id="ARBA00023002"/>
    </source>
</evidence>
<dbReference type="AlphaFoldDB" id="A0A975BWN2"/>
<feature type="domain" description="D-isomer specific 2-hydroxyacid dehydrogenase catalytic" evidence="5">
    <location>
        <begin position="5"/>
        <end position="316"/>
    </location>
</feature>
<dbReference type="InterPro" id="IPR006139">
    <property type="entry name" value="D-isomer_2_OHA_DH_cat_dom"/>
</dbReference>
<evidence type="ECO:0000259" key="5">
    <source>
        <dbReference type="Pfam" id="PF00389"/>
    </source>
</evidence>
<protein>
    <submittedName>
        <fullName evidence="7">Glyoxylate reductase</fullName>
    </submittedName>
</protein>
<evidence type="ECO:0000256" key="1">
    <source>
        <dbReference type="ARBA" id="ARBA00005854"/>
    </source>
</evidence>
<dbReference type="GO" id="GO:0030267">
    <property type="term" value="F:glyoxylate reductase (NADPH) activity"/>
    <property type="evidence" value="ECO:0007669"/>
    <property type="project" value="TreeGrafter"/>
</dbReference>
<dbReference type="PANTHER" id="PTHR10996:SF283">
    <property type="entry name" value="GLYOXYLATE_HYDROXYPYRUVATE REDUCTASE B"/>
    <property type="match status" value="1"/>
</dbReference>
<dbReference type="SUPFAM" id="SSF52283">
    <property type="entry name" value="Formate/glycerate dehydrogenase catalytic domain-like"/>
    <property type="match status" value="1"/>
</dbReference>